<accession>D5DIY8</accession>
<dbReference type="EMBL" id="CP001982">
    <property type="protein sequence ID" value="ADF40557.1"/>
    <property type="molecule type" value="Genomic_DNA"/>
</dbReference>
<dbReference type="KEGG" id="bmd:BMD_3724"/>
<organism evidence="1 2">
    <name type="scientific">Priestia megaterium (strain DSM 319 / IMG 1521)</name>
    <name type="common">Bacillus megaterium</name>
    <dbReference type="NCBI Taxonomy" id="592022"/>
    <lineage>
        <taxon>Bacteria</taxon>
        <taxon>Bacillati</taxon>
        <taxon>Bacillota</taxon>
        <taxon>Bacilli</taxon>
        <taxon>Bacillales</taxon>
        <taxon>Bacillaceae</taxon>
        <taxon>Priestia</taxon>
    </lineage>
</organism>
<dbReference type="RefSeq" id="WP_013084412.1">
    <property type="nucleotide sequence ID" value="NC_014103.1"/>
</dbReference>
<dbReference type="Proteomes" id="UP000002365">
    <property type="component" value="Chromosome"/>
</dbReference>
<evidence type="ECO:0000313" key="1">
    <source>
        <dbReference type="EMBL" id="ADF40557.1"/>
    </source>
</evidence>
<reference evidence="1 2" key="1">
    <citation type="journal article" date="2011" name="J. Bacteriol.">
        <title>Genome sequences of the biotechnologically important Bacillus megaterium strains QM B1551 and DSM319.</title>
        <authorList>
            <person name="Eppinger M."/>
            <person name="Bunk B."/>
            <person name="Johns M.A."/>
            <person name="Edirisinghe J.N."/>
            <person name="Kutumbaka K.K."/>
            <person name="Koenig S.S."/>
            <person name="Huot Creasy H."/>
            <person name="Rosovitz M.J."/>
            <person name="Riley D.R."/>
            <person name="Daugherty S."/>
            <person name="Martin M."/>
            <person name="Elbourne L.D."/>
            <person name="Paulsen I."/>
            <person name="Biedendieck R."/>
            <person name="Braun C."/>
            <person name="Grayburn S."/>
            <person name="Dhingra S."/>
            <person name="Lukyanchuk V."/>
            <person name="Ball B."/>
            <person name="Ul-Qamar R."/>
            <person name="Seibel J."/>
            <person name="Bremer E."/>
            <person name="Jahn D."/>
            <person name="Ravel J."/>
            <person name="Vary P.S."/>
        </authorList>
    </citation>
    <scope>NUCLEOTIDE SEQUENCE [LARGE SCALE GENOMIC DNA]</scope>
    <source>
        <strain evidence="2">DSM 319 / IMG 1521</strain>
    </source>
</reference>
<dbReference type="HOGENOM" id="CLU_3022416_0_0_9"/>
<protein>
    <submittedName>
        <fullName evidence="1">Uncharacterized protein</fullName>
    </submittedName>
</protein>
<sequence>MINYRYYTGSLFVRELERLKEEYIQLDLDDMKRMVEEDILLLEKEVNMLSINTVS</sequence>
<dbReference type="AlphaFoldDB" id="D5DIY8"/>
<gene>
    <name evidence="1" type="ordered locus">BMD_3724</name>
</gene>
<name>D5DIY8_PRIM3</name>
<evidence type="ECO:0000313" key="2">
    <source>
        <dbReference type="Proteomes" id="UP000002365"/>
    </source>
</evidence>
<proteinExistence type="predicted"/>